<proteinExistence type="predicted"/>
<accession>A0A6C0LSC4</accession>
<protein>
    <recommendedName>
        <fullName evidence="2">FAD/NAD(P)-binding domain-containing protein</fullName>
    </recommendedName>
</protein>
<dbReference type="PANTHER" id="PTHR38688:SF1">
    <property type="entry name" value="FAD_NAD(P)-BINDING DOMAIN-CONTAINING PROTEIN"/>
    <property type="match status" value="1"/>
</dbReference>
<evidence type="ECO:0000313" key="1">
    <source>
        <dbReference type="EMBL" id="QHU32162.1"/>
    </source>
</evidence>
<organism evidence="1">
    <name type="scientific">viral metagenome</name>
    <dbReference type="NCBI Taxonomy" id="1070528"/>
    <lineage>
        <taxon>unclassified sequences</taxon>
        <taxon>metagenomes</taxon>
        <taxon>organismal metagenomes</taxon>
    </lineage>
</organism>
<dbReference type="SUPFAM" id="SSF51905">
    <property type="entry name" value="FAD/NAD(P)-binding domain"/>
    <property type="match status" value="1"/>
</dbReference>
<sequence>MSVSPITILGFGISGQLLLCQLLEFVKGNKITVIDSDFCGGDLMCKYSAIQSNTTIGQKVDRLSQEGAIDDWSEIGLWISKRGKSTDCLPVVDIATDIQRKGHERVKECTAIYDTARNLEWNADTKLWTIQFSSTRPPLQTSILCVCTGMEPRQDDYGVPSIPLSIGLDPDQLKRMVLPGQKVIVVGLSHSGTLIIKHLLSINDVDITGFYRGDTPFKYERNGYYGGIKKESADIADAILRGDYGKRFTLLSMKDTLKISQKVHSANWILQAIGFQSKSVLIHSQKPLWNTETGECIGFPQILSFGACNPATTEYLNRHYDDISVCSFLDQIEARLPLLKQQLKDASIIT</sequence>
<dbReference type="InterPro" id="IPR036188">
    <property type="entry name" value="FAD/NAD-bd_sf"/>
</dbReference>
<dbReference type="InterPro" id="IPR053275">
    <property type="entry name" value="Agnestin_monoxygenase"/>
</dbReference>
<dbReference type="PANTHER" id="PTHR38688">
    <property type="entry name" value="PYR_REDOX_2 DOMAIN-CONTAINING PROTEIN"/>
    <property type="match status" value="1"/>
</dbReference>
<reference evidence="1" key="1">
    <citation type="journal article" date="2020" name="Nature">
        <title>Giant virus diversity and host interactions through global metagenomics.</title>
        <authorList>
            <person name="Schulz F."/>
            <person name="Roux S."/>
            <person name="Paez-Espino D."/>
            <person name="Jungbluth S."/>
            <person name="Walsh D.A."/>
            <person name="Denef V.J."/>
            <person name="McMahon K.D."/>
            <person name="Konstantinidis K.T."/>
            <person name="Eloe-Fadrosh E.A."/>
            <person name="Kyrpides N.C."/>
            <person name="Woyke T."/>
        </authorList>
    </citation>
    <scope>NUCLEOTIDE SEQUENCE</scope>
    <source>
        <strain evidence="1">GVMAG-M-3300027963-9</strain>
    </source>
</reference>
<dbReference type="AlphaFoldDB" id="A0A6C0LSC4"/>
<evidence type="ECO:0008006" key="2">
    <source>
        <dbReference type="Google" id="ProtNLM"/>
    </source>
</evidence>
<dbReference type="EMBL" id="MN740536">
    <property type="protein sequence ID" value="QHU32162.1"/>
    <property type="molecule type" value="Genomic_DNA"/>
</dbReference>
<name>A0A6C0LSC4_9ZZZZ</name>